<gene>
    <name evidence="2" type="ORF">EJ06DRAFT_524701</name>
</gene>
<sequence>MRPSTFLPALIPLVSALPTARSDVPQAPYTLTAYALDKPVFNGLRVNNLHLFQARVNGTCPLTSPDTPCPNGTQMAFGGVVQPITLVPGGQALYVAQDGRLTITAPHSHVLPAGALPPSVGWTWTALSADNATATVCGDASSADMTFYDCSAPTGVWKFADPSAGDASGSSGGVVSCKDDDGAWALWAVRAGNASGAECVALDGLATHTYDGPVPPVWGY</sequence>
<name>A0A6G1HK80_9PEZI</name>
<dbReference type="OrthoDB" id="5430620at2759"/>
<evidence type="ECO:0008006" key="4">
    <source>
        <dbReference type="Google" id="ProtNLM"/>
    </source>
</evidence>
<dbReference type="AlphaFoldDB" id="A0A6G1HK80"/>
<evidence type="ECO:0000313" key="2">
    <source>
        <dbReference type="EMBL" id="KAF2396301.1"/>
    </source>
</evidence>
<proteinExistence type="predicted"/>
<accession>A0A6G1HK80</accession>
<keyword evidence="1" id="KW-0732">Signal</keyword>
<protein>
    <recommendedName>
        <fullName evidence="4">IgE-binding protein</fullName>
    </recommendedName>
</protein>
<evidence type="ECO:0000256" key="1">
    <source>
        <dbReference type="SAM" id="SignalP"/>
    </source>
</evidence>
<reference evidence="2" key="1">
    <citation type="journal article" date="2020" name="Stud. Mycol.">
        <title>101 Dothideomycetes genomes: a test case for predicting lifestyles and emergence of pathogens.</title>
        <authorList>
            <person name="Haridas S."/>
            <person name="Albert R."/>
            <person name="Binder M."/>
            <person name="Bloem J."/>
            <person name="Labutti K."/>
            <person name="Salamov A."/>
            <person name="Andreopoulos B."/>
            <person name="Baker S."/>
            <person name="Barry K."/>
            <person name="Bills G."/>
            <person name="Bluhm B."/>
            <person name="Cannon C."/>
            <person name="Castanera R."/>
            <person name="Culley D."/>
            <person name="Daum C."/>
            <person name="Ezra D."/>
            <person name="Gonzalez J."/>
            <person name="Henrissat B."/>
            <person name="Kuo A."/>
            <person name="Liang C."/>
            <person name="Lipzen A."/>
            <person name="Lutzoni F."/>
            <person name="Magnuson J."/>
            <person name="Mondo S."/>
            <person name="Nolan M."/>
            <person name="Ohm R."/>
            <person name="Pangilinan J."/>
            <person name="Park H.-J."/>
            <person name="Ramirez L."/>
            <person name="Alfaro M."/>
            <person name="Sun H."/>
            <person name="Tritt A."/>
            <person name="Yoshinaga Y."/>
            <person name="Zwiers L.-H."/>
            <person name="Turgeon B."/>
            <person name="Goodwin S."/>
            <person name="Spatafora J."/>
            <person name="Crous P."/>
            <person name="Grigoriev I."/>
        </authorList>
    </citation>
    <scope>NUCLEOTIDE SEQUENCE</scope>
    <source>
        <strain evidence="2">CBS 262.69</strain>
    </source>
</reference>
<organism evidence="2 3">
    <name type="scientific">Trichodelitschia bisporula</name>
    <dbReference type="NCBI Taxonomy" id="703511"/>
    <lineage>
        <taxon>Eukaryota</taxon>
        <taxon>Fungi</taxon>
        <taxon>Dikarya</taxon>
        <taxon>Ascomycota</taxon>
        <taxon>Pezizomycotina</taxon>
        <taxon>Dothideomycetes</taxon>
        <taxon>Dothideomycetes incertae sedis</taxon>
        <taxon>Phaeotrichales</taxon>
        <taxon>Phaeotrichaceae</taxon>
        <taxon>Trichodelitschia</taxon>
    </lineage>
</organism>
<feature type="signal peptide" evidence="1">
    <location>
        <begin position="1"/>
        <end position="16"/>
    </location>
</feature>
<keyword evidence="3" id="KW-1185">Reference proteome</keyword>
<dbReference type="EMBL" id="ML996707">
    <property type="protein sequence ID" value="KAF2396301.1"/>
    <property type="molecule type" value="Genomic_DNA"/>
</dbReference>
<feature type="chain" id="PRO_5026128404" description="IgE-binding protein" evidence="1">
    <location>
        <begin position="17"/>
        <end position="220"/>
    </location>
</feature>
<evidence type="ECO:0000313" key="3">
    <source>
        <dbReference type="Proteomes" id="UP000799640"/>
    </source>
</evidence>
<dbReference type="Proteomes" id="UP000799640">
    <property type="component" value="Unassembled WGS sequence"/>
</dbReference>